<gene>
    <name evidence="1" type="ORF">AK40_6210</name>
</gene>
<name>A0AAN0SQL4_BACCE</name>
<dbReference type="EMBL" id="CP009638">
    <property type="protein sequence ID" value="AJI08645.1"/>
    <property type="molecule type" value="Genomic_DNA"/>
</dbReference>
<dbReference type="AlphaFoldDB" id="A0AAN0SQL4"/>
<accession>A0AAN0SQL4</accession>
<geneLocation type="plasmid" evidence="1 2">
    <name>pBFI_4</name>
</geneLocation>
<proteinExistence type="predicted"/>
<organism evidence="1 2">
    <name type="scientific">Bacillus cereus 03BB108</name>
    <dbReference type="NCBI Taxonomy" id="451709"/>
    <lineage>
        <taxon>Bacteria</taxon>
        <taxon>Bacillati</taxon>
        <taxon>Bacillota</taxon>
        <taxon>Bacilli</taxon>
        <taxon>Bacillales</taxon>
        <taxon>Bacillaceae</taxon>
        <taxon>Bacillus</taxon>
        <taxon>Bacillus cereus group</taxon>
    </lineage>
</organism>
<reference evidence="1 2" key="1">
    <citation type="journal article" date="2015" name="Genome Announc.">
        <title>Complete genome sequences for 35 biothreat assay-relevant bacillus species.</title>
        <authorList>
            <person name="Johnson S.L."/>
            <person name="Daligault H.E."/>
            <person name="Davenport K.W."/>
            <person name="Jaissle J."/>
            <person name="Frey K.G."/>
            <person name="Ladner J.T."/>
            <person name="Broomall S.M."/>
            <person name="Bishop-Lilly K.A."/>
            <person name="Bruce D.C."/>
            <person name="Gibbons H.S."/>
            <person name="Coyne S.R."/>
            <person name="Lo C.C."/>
            <person name="Meincke L."/>
            <person name="Munk A.C."/>
            <person name="Koroleva G.I."/>
            <person name="Rosenzweig C.N."/>
            <person name="Palacios G.F."/>
            <person name="Redden C.L."/>
            <person name="Minogue T.D."/>
            <person name="Chain P.S."/>
        </authorList>
    </citation>
    <scope>NUCLEOTIDE SEQUENCE [LARGE SCALE GENOMIC DNA]</scope>
    <source>
        <strain evidence="1 2">03BB108</strain>
    </source>
</reference>
<keyword evidence="1" id="KW-0614">Plasmid</keyword>
<protein>
    <submittedName>
        <fullName evidence="1">Uncharacterized protein</fullName>
    </submittedName>
</protein>
<sequence length="29" mass="3541">MRLLLRRRRSRGGGFGEYTYTNYGRVELY</sequence>
<evidence type="ECO:0000313" key="2">
    <source>
        <dbReference type="Proteomes" id="UP000031861"/>
    </source>
</evidence>
<evidence type="ECO:0000313" key="1">
    <source>
        <dbReference type="EMBL" id="AJI08645.1"/>
    </source>
</evidence>
<dbReference type="Proteomes" id="UP000031861">
    <property type="component" value="Plasmid pBFI_4"/>
</dbReference>